<feature type="binding site" evidence="11">
    <location>
        <begin position="134"/>
        <end position="136"/>
    </location>
    <ligand>
        <name>FMN</name>
        <dbReference type="ChEBI" id="CHEBI:58210"/>
    </ligand>
</feature>
<comment type="catalytic activity">
    <reaction evidence="11 12">
        <text>5-O-(1-carboxyvinyl)-3-phosphoshikimate = chorismate + phosphate</text>
        <dbReference type="Rhea" id="RHEA:21020"/>
        <dbReference type="ChEBI" id="CHEBI:29748"/>
        <dbReference type="ChEBI" id="CHEBI:43474"/>
        <dbReference type="ChEBI" id="CHEBI:57701"/>
        <dbReference type="EC" id="4.2.3.5"/>
    </reaction>
</comment>
<dbReference type="EMBL" id="BRXS01000007">
    <property type="protein sequence ID" value="GLC27904.1"/>
    <property type="molecule type" value="Genomic_DNA"/>
</dbReference>
<proteinExistence type="inferred from homology"/>
<comment type="caution">
    <text evidence="11">Lacks conserved residue(s) required for the propagation of feature annotation.</text>
</comment>
<keyword evidence="10 11" id="KW-0456">Lyase</keyword>
<feature type="binding site" evidence="11">
    <location>
        <position position="343"/>
    </location>
    <ligand>
        <name>FMN</name>
        <dbReference type="ChEBI" id="CHEBI:58210"/>
    </ligand>
</feature>
<dbReference type="PANTHER" id="PTHR21085:SF0">
    <property type="entry name" value="CHORISMATE SYNTHASE"/>
    <property type="match status" value="1"/>
</dbReference>
<comment type="subunit">
    <text evidence="11">Homotetramer.</text>
</comment>
<dbReference type="GO" id="GO:0004107">
    <property type="term" value="F:chorismate synthase activity"/>
    <property type="evidence" value="ECO:0007669"/>
    <property type="project" value="UniProtKB-UniRule"/>
</dbReference>
<dbReference type="Pfam" id="PF01264">
    <property type="entry name" value="Chorismate_synt"/>
    <property type="match status" value="1"/>
</dbReference>
<dbReference type="RefSeq" id="WP_284352333.1">
    <property type="nucleotide sequence ID" value="NZ_BRXS01000007.1"/>
</dbReference>
<evidence type="ECO:0000256" key="11">
    <source>
        <dbReference type="HAMAP-Rule" id="MF_00300"/>
    </source>
</evidence>
<dbReference type="InterPro" id="IPR000453">
    <property type="entry name" value="Chorismate_synth"/>
</dbReference>
<comment type="pathway">
    <text evidence="1 11 12">Metabolic intermediate biosynthesis; chorismate biosynthesis; chorismate from D-erythrose 4-phosphate and phosphoenolpyruvate: step 7/7.</text>
</comment>
<dbReference type="GO" id="GO:0005829">
    <property type="term" value="C:cytosol"/>
    <property type="evidence" value="ECO:0007669"/>
    <property type="project" value="TreeGrafter"/>
</dbReference>
<comment type="similarity">
    <text evidence="2 11 12">Belongs to the chorismate synthase family.</text>
</comment>
<dbReference type="PROSITE" id="PS00788">
    <property type="entry name" value="CHORISMATE_SYNTHASE_2"/>
    <property type="match status" value="1"/>
</dbReference>
<dbReference type="GO" id="GO:0008652">
    <property type="term" value="P:amino acid biosynthetic process"/>
    <property type="evidence" value="ECO:0007669"/>
    <property type="project" value="UniProtKB-KW"/>
</dbReference>
<dbReference type="HAMAP" id="MF_00300">
    <property type="entry name" value="Chorismate_synth"/>
    <property type="match status" value="1"/>
</dbReference>
<sequence length="413" mass="43391">MSALRFTTAGESHGPALVAVLEGMPAGLPLLAEHVDADLARRQQGYGRGRRMQIETDRVEFLGGVRAGETLGGPISMLVRNADWKNWVDVMDPAPRESDPDLRRRALTRVRPGHADLTGVLKYERADARDILERASARETTMRVAVGAVCRRLLAELGVRIGSHVVHLGGIDCEPFELPADLNAASDASPVRVLDSAAEQAMIARIDEAKRAGNTLGGIVEVVATGLPVGLGSHVSWDRKLDGRLGQAMLSIPAVKGVEIGLGFEAARRSGADVHDEIALAPGRERAGNVRRLTNRAGGLEGGMTNGEPLLVRVAMKPIATLMRPLQTIDVKSAAPAAAAAERSDVTAVPAMGVIAEAMAAFVLAQAVLEKFGGDSLAELTRNVDGYLAQVRARLPEDAPDAAGAPAASDPGA</sequence>
<comment type="function">
    <text evidence="11">Catalyzes the anti-1,4-elimination of the C-3 phosphate and the C-6 proR hydrogen from 5-enolpyruvylshikimate-3-phosphate (EPSP) to yield chorismate, which is the branch point compound that serves as the starting substrate for the three terminal pathways of aromatic amino acid biosynthesis. This reaction introduces a second double bond into the aromatic ring system.</text>
</comment>
<dbReference type="AlphaFoldDB" id="A0AA37Q7B7"/>
<feature type="binding site" evidence="11">
    <location>
        <begin position="317"/>
        <end position="321"/>
    </location>
    <ligand>
        <name>FMN</name>
        <dbReference type="ChEBI" id="CHEBI:58210"/>
    </ligand>
</feature>
<gene>
    <name evidence="11 13" type="primary">aroC</name>
    <name evidence="13" type="ORF">rosag_44170</name>
</gene>
<evidence type="ECO:0000256" key="9">
    <source>
        <dbReference type="ARBA" id="ARBA00023141"/>
    </source>
</evidence>
<organism evidence="13 14">
    <name type="scientific">Roseisolibacter agri</name>
    <dbReference type="NCBI Taxonomy" id="2014610"/>
    <lineage>
        <taxon>Bacteria</taxon>
        <taxon>Pseudomonadati</taxon>
        <taxon>Gemmatimonadota</taxon>
        <taxon>Gemmatimonadia</taxon>
        <taxon>Gemmatimonadales</taxon>
        <taxon>Gemmatimonadaceae</taxon>
        <taxon>Roseisolibacter</taxon>
    </lineage>
</organism>
<dbReference type="InterPro" id="IPR035904">
    <property type="entry name" value="Chorismate_synth_AroC_sf"/>
</dbReference>
<evidence type="ECO:0000256" key="4">
    <source>
        <dbReference type="ARBA" id="ARBA00022605"/>
    </source>
</evidence>
<evidence type="ECO:0000256" key="5">
    <source>
        <dbReference type="ARBA" id="ARBA00022630"/>
    </source>
</evidence>
<evidence type="ECO:0000256" key="8">
    <source>
        <dbReference type="ARBA" id="ARBA00022857"/>
    </source>
</evidence>
<feature type="binding site" evidence="11">
    <location>
        <position position="42"/>
    </location>
    <ligand>
        <name>NADP(+)</name>
        <dbReference type="ChEBI" id="CHEBI:58349"/>
    </ligand>
</feature>
<dbReference type="InterPro" id="IPR020541">
    <property type="entry name" value="Chorismate_synthase_CS"/>
</dbReference>
<dbReference type="SUPFAM" id="SSF103263">
    <property type="entry name" value="Chorismate synthase, AroC"/>
    <property type="match status" value="1"/>
</dbReference>
<protein>
    <recommendedName>
        <fullName evidence="3 11">Chorismate synthase</fullName>
        <shortName evidence="11">CS</shortName>
        <ecNumber evidence="3 11">4.2.3.5</ecNumber>
    </recommendedName>
    <alternativeName>
        <fullName evidence="11">5-enolpyruvylshikimate-3-phosphate phospholyase</fullName>
    </alternativeName>
</protein>
<dbReference type="Gene3D" id="3.60.150.10">
    <property type="entry name" value="Chorismate synthase AroC"/>
    <property type="match status" value="1"/>
</dbReference>
<keyword evidence="4 11" id="KW-0028">Amino-acid biosynthesis</keyword>
<evidence type="ECO:0000256" key="12">
    <source>
        <dbReference type="RuleBase" id="RU000605"/>
    </source>
</evidence>
<feature type="binding site" evidence="11">
    <location>
        <position position="48"/>
    </location>
    <ligand>
        <name>NADP(+)</name>
        <dbReference type="ChEBI" id="CHEBI:58349"/>
    </ligand>
</feature>
<dbReference type="GO" id="GO:0009073">
    <property type="term" value="P:aromatic amino acid family biosynthetic process"/>
    <property type="evidence" value="ECO:0007669"/>
    <property type="project" value="UniProtKB-KW"/>
</dbReference>
<dbReference type="PROSITE" id="PS00789">
    <property type="entry name" value="CHORISMATE_SYNTHASE_3"/>
    <property type="match status" value="1"/>
</dbReference>
<evidence type="ECO:0000256" key="3">
    <source>
        <dbReference type="ARBA" id="ARBA00013036"/>
    </source>
</evidence>
<dbReference type="PROSITE" id="PS00787">
    <property type="entry name" value="CHORISMATE_SYNTHASE_1"/>
    <property type="match status" value="1"/>
</dbReference>
<dbReference type="NCBIfam" id="TIGR00033">
    <property type="entry name" value="aroC"/>
    <property type="match status" value="1"/>
</dbReference>
<dbReference type="PANTHER" id="PTHR21085">
    <property type="entry name" value="CHORISMATE SYNTHASE"/>
    <property type="match status" value="1"/>
</dbReference>
<dbReference type="FunFam" id="3.60.150.10:FF:000002">
    <property type="entry name" value="Chorismate synthase"/>
    <property type="match status" value="1"/>
</dbReference>
<keyword evidence="14" id="KW-1185">Reference proteome</keyword>
<keyword evidence="5 11" id="KW-0285">Flavoprotein</keyword>
<keyword evidence="8 11" id="KW-0521">NADP</keyword>
<name>A0AA37Q7B7_9BACT</name>
<comment type="cofactor">
    <cofactor evidence="11 12">
        <name>FMNH2</name>
        <dbReference type="ChEBI" id="CHEBI:57618"/>
    </cofactor>
    <text evidence="11 12">Reduced FMN (FMNH(2)).</text>
</comment>
<dbReference type="PIRSF" id="PIRSF001456">
    <property type="entry name" value="Chorismate_synth"/>
    <property type="match status" value="1"/>
</dbReference>
<evidence type="ECO:0000256" key="10">
    <source>
        <dbReference type="ARBA" id="ARBA00023239"/>
    </source>
</evidence>
<evidence type="ECO:0000256" key="7">
    <source>
        <dbReference type="ARBA" id="ARBA00022827"/>
    </source>
</evidence>
<evidence type="ECO:0000256" key="6">
    <source>
        <dbReference type="ARBA" id="ARBA00022643"/>
    </source>
</evidence>
<keyword evidence="9 11" id="KW-0057">Aromatic amino acid biosynthesis</keyword>
<evidence type="ECO:0000313" key="13">
    <source>
        <dbReference type="EMBL" id="GLC27904.1"/>
    </source>
</evidence>
<evidence type="ECO:0000256" key="2">
    <source>
        <dbReference type="ARBA" id="ARBA00008014"/>
    </source>
</evidence>
<accession>A0AA37Q7B7</accession>
<evidence type="ECO:0000313" key="14">
    <source>
        <dbReference type="Proteomes" id="UP001161325"/>
    </source>
</evidence>
<dbReference type="EC" id="4.2.3.5" evidence="3 11"/>
<reference evidence="13" key="1">
    <citation type="submission" date="2022-08" db="EMBL/GenBank/DDBJ databases">
        <title>Draft genome sequencing of Roseisolibacter agri AW1220.</title>
        <authorList>
            <person name="Tobiishi Y."/>
            <person name="Tonouchi A."/>
        </authorList>
    </citation>
    <scope>NUCLEOTIDE SEQUENCE</scope>
    <source>
        <strain evidence="13">AW1220</strain>
    </source>
</reference>
<dbReference type="NCBIfam" id="NF003793">
    <property type="entry name" value="PRK05382.1"/>
    <property type="match status" value="1"/>
</dbReference>
<dbReference type="Proteomes" id="UP001161325">
    <property type="component" value="Unassembled WGS sequence"/>
</dbReference>
<comment type="caution">
    <text evidence="13">The sequence shown here is derived from an EMBL/GenBank/DDBJ whole genome shotgun (WGS) entry which is preliminary data.</text>
</comment>
<keyword evidence="6 11" id="KW-0288">FMN</keyword>
<dbReference type="GO" id="GO:0009423">
    <property type="term" value="P:chorismate biosynthetic process"/>
    <property type="evidence" value="ECO:0007669"/>
    <property type="project" value="UniProtKB-UniRule"/>
</dbReference>
<feature type="binding site" evidence="11">
    <location>
        <position position="302"/>
    </location>
    <ligand>
        <name>FMN</name>
        <dbReference type="ChEBI" id="CHEBI:58210"/>
    </ligand>
</feature>
<keyword evidence="7 11" id="KW-0274">FAD</keyword>
<dbReference type="GO" id="GO:0010181">
    <property type="term" value="F:FMN binding"/>
    <property type="evidence" value="ECO:0007669"/>
    <property type="project" value="TreeGrafter"/>
</dbReference>
<evidence type="ECO:0000256" key="1">
    <source>
        <dbReference type="ARBA" id="ARBA00005044"/>
    </source>
</evidence>
<dbReference type="CDD" id="cd07304">
    <property type="entry name" value="Chorismate_synthase"/>
    <property type="match status" value="1"/>
</dbReference>